<reference evidence="1 2" key="1">
    <citation type="journal article" date="2017" name="Int. J. Syst. Evol. Microbiol.">
        <title>Ramlibacter alkalitolerans sp. nov., alkali-tolerant bacterium isolated from soil of ginseng.</title>
        <authorList>
            <person name="Lee D.H."/>
            <person name="Cha C.J."/>
        </authorList>
    </citation>
    <scope>NUCLEOTIDE SEQUENCE [LARGE SCALE GENOMIC DNA]</scope>
    <source>
        <strain evidence="1 2">KACC 19305</strain>
    </source>
</reference>
<dbReference type="Proteomes" id="UP000622707">
    <property type="component" value="Unassembled WGS sequence"/>
</dbReference>
<proteinExistence type="predicted"/>
<dbReference type="RefSeq" id="WP_201692299.1">
    <property type="nucleotide sequence ID" value="NZ_JAEQND010000013.1"/>
</dbReference>
<accession>A0ABS1JVU3</accession>
<protein>
    <recommendedName>
        <fullName evidence="3">Lysozyme inhibitor LprI N-terminal domain-containing protein</fullName>
    </recommendedName>
</protein>
<evidence type="ECO:0008006" key="3">
    <source>
        <dbReference type="Google" id="ProtNLM"/>
    </source>
</evidence>
<gene>
    <name evidence="1" type="ORF">JI746_21300</name>
</gene>
<comment type="caution">
    <text evidence="1">The sequence shown here is derived from an EMBL/GenBank/DDBJ whole genome shotgun (WGS) entry which is preliminary data.</text>
</comment>
<organism evidence="1 2">
    <name type="scientific">Ramlibacter alkalitolerans</name>
    <dbReference type="NCBI Taxonomy" id="2039631"/>
    <lineage>
        <taxon>Bacteria</taxon>
        <taxon>Pseudomonadati</taxon>
        <taxon>Pseudomonadota</taxon>
        <taxon>Betaproteobacteria</taxon>
        <taxon>Burkholderiales</taxon>
        <taxon>Comamonadaceae</taxon>
        <taxon>Ramlibacter</taxon>
    </lineage>
</organism>
<dbReference type="EMBL" id="JAEQND010000013">
    <property type="protein sequence ID" value="MBL0427665.1"/>
    <property type="molecule type" value="Genomic_DNA"/>
</dbReference>
<sequence>MAVIGGAILLSAVWGAAEHLQMEREKAGMGGRAAETAAAIFDAQHQCLRIMRINELDACLAFDAKLPKEVTAAEQARSALGLRDAFYERCQKFNSTDECTTLLLRGWYIRQREVLDKTK</sequence>
<keyword evidence="2" id="KW-1185">Reference proteome</keyword>
<name>A0ABS1JVU3_9BURK</name>
<evidence type="ECO:0000313" key="2">
    <source>
        <dbReference type="Proteomes" id="UP000622707"/>
    </source>
</evidence>
<evidence type="ECO:0000313" key="1">
    <source>
        <dbReference type="EMBL" id="MBL0427665.1"/>
    </source>
</evidence>